<proteinExistence type="predicted"/>
<gene>
    <name evidence="5" type="ordered locus">Acear_1952</name>
</gene>
<dbReference type="InterPro" id="IPR036188">
    <property type="entry name" value="FAD/NAD-bd_sf"/>
</dbReference>
<dbReference type="KEGG" id="aar:Acear_1952"/>
<evidence type="ECO:0000256" key="1">
    <source>
        <dbReference type="ARBA" id="ARBA00022630"/>
    </source>
</evidence>
<keyword evidence="2" id="KW-0560">Oxidoreductase</keyword>
<dbReference type="EMBL" id="CP002105">
    <property type="protein sequence ID" value="ADL13450.1"/>
    <property type="molecule type" value="Genomic_DNA"/>
</dbReference>
<dbReference type="PRINTS" id="PR00469">
    <property type="entry name" value="PNDRDTASEII"/>
</dbReference>
<dbReference type="GO" id="GO:0000104">
    <property type="term" value="F:succinate dehydrogenase activity"/>
    <property type="evidence" value="ECO:0007669"/>
    <property type="project" value="TreeGrafter"/>
</dbReference>
<evidence type="ECO:0000313" key="5">
    <source>
        <dbReference type="EMBL" id="ADL13450.1"/>
    </source>
</evidence>
<dbReference type="Gene3D" id="3.50.50.60">
    <property type="entry name" value="FAD/NAD(P)-binding domain"/>
    <property type="match status" value="2"/>
</dbReference>
<protein>
    <submittedName>
        <fullName evidence="5">Succinate dehydrogenase/fumarate reductase flavoprotein subunit</fullName>
    </submittedName>
</protein>
<dbReference type="eggNOG" id="COG1053">
    <property type="taxonomic scope" value="Bacteria"/>
</dbReference>
<keyword evidence="1" id="KW-0285">Flavoprotein</keyword>
<dbReference type="InterPro" id="IPR030664">
    <property type="entry name" value="SdhA/FrdA/AprA"/>
</dbReference>
<dbReference type="RefSeq" id="WP_013278895.1">
    <property type="nucleotide sequence ID" value="NC_014378.1"/>
</dbReference>
<feature type="domain" description="FAD-dependent oxidoreductase 2 FAD-binding" evidence="4">
    <location>
        <begin position="15"/>
        <end position="114"/>
    </location>
</feature>
<dbReference type="GO" id="GO:0009055">
    <property type="term" value="F:electron transfer activity"/>
    <property type="evidence" value="ECO:0007669"/>
    <property type="project" value="TreeGrafter"/>
</dbReference>
<evidence type="ECO:0000256" key="3">
    <source>
        <dbReference type="SAM" id="Coils"/>
    </source>
</evidence>
<dbReference type="GO" id="GO:0009061">
    <property type="term" value="P:anaerobic respiration"/>
    <property type="evidence" value="ECO:0007669"/>
    <property type="project" value="TreeGrafter"/>
</dbReference>
<evidence type="ECO:0000259" key="4">
    <source>
        <dbReference type="Pfam" id="PF00890"/>
    </source>
</evidence>
<dbReference type="PANTHER" id="PTHR11632">
    <property type="entry name" value="SUCCINATE DEHYDROGENASE 2 FLAVOPROTEIN SUBUNIT"/>
    <property type="match status" value="1"/>
</dbReference>
<reference evidence="5 6" key="1">
    <citation type="journal article" date="2010" name="Stand. Genomic Sci.">
        <title>Complete genome sequence of Acetohalobium arabaticum type strain (Z-7288).</title>
        <authorList>
            <person name="Sikorski J."/>
            <person name="Lapidus A."/>
            <person name="Chertkov O."/>
            <person name="Lucas S."/>
            <person name="Copeland A."/>
            <person name="Glavina Del Rio T."/>
            <person name="Nolan M."/>
            <person name="Tice H."/>
            <person name="Cheng J.F."/>
            <person name="Han C."/>
            <person name="Brambilla E."/>
            <person name="Pitluck S."/>
            <person name="Liolios K."/>
            <person name="Ivanova N."/>
            <person name="Mavromatis K."/>
            <person name="Mikhailova N."/>
            <person name="Pati A."/>
            <person name="Bruce D."/>
            <person name="Detter C."/>
            <person name="Tapia R."/>
            <person name="Goodwin L."/>
            <person name="Chen A."/>
            <person name="Palaniappan K."/>
            <person name="Land M."/>
            <person name="Hauser L."/>
            <person name="Chang Y.J."/>
            <person name="Jeffries C.D."/>
            <person name="Rohde M."/>
            <person name="Goker M."/>
            <person name="Spring S."/>
            <person name="Woyke T."/>
            <person name="Bristow J."/>
            <person name="Eisen J.A."/>
            <person name="Markowitz V."/>
            <person name="Hugenholtz P."/>
            <person name="Kyrpides N.C."/>
            <person name="Klenk H.P."/>
        </authorList>
    </citation>
    <scope>NUCLEOTIDE SEQUENCE [LARGE SCALE GENOMIC DNA]</scope>
    <source>
        <strain evidence="6">ATCC 49924 / DSM 5501 / Z-7288</strain>
    </source>
</reference>
<dbReference type="Pfam" id="PF00890">
    <property type="entry name" value="FAD_binding_2"/>
    <property type="match status" value="1"/>
</dbReference>
<dbReference type="HOGENOM" id="CLU_902009_0_0_9"/>
<dbReference type="SUPFAM" id="SSF51905">
    <property type="entry name" value="FAD/NAD(P)-binding domain"/>
    <property type="match status" value="1"/>
</dbReference>
<dbReference type="InterPro" id="IPR003953">
    <property type="entry name" value="FAD-dep_OxRdtase_2_FAD-bd"/>
</dbReference>
<organism evidence="5 6">
    <name type="scientific">Acetohalobium arabaticum (strain ATCC 49924 / DSM 5501 / Z-7288)</name>
    <dbReference type="NCBI Taxonomy" id="574087"/>
    <lineage>
        <taxon>Bacteria</taxon>
        <taxon>Bacillati</taxon>
        <taxon>Bacillota</taxon>
        <taxon>Clostridia</taxon>
        <taxon>Halanaerobiales</taxon>
        <taxon>Halobacteroidaceae</taxon>
        <taxon>Acetohalobium</taxon>
    </lineage>
</organism>
<dbReference type="STRING" id="574087.Acear_1952"/>
<dbReference type="AlphaFoldDB" id="D9QSI7"/>
<dbReference type="SUPFAM" id="SSF46977">
    <property type="entry name" value="Succinate dehydrogenase/fumarate reductase flavoprotein C-terminal domain"/>
    <property type="match status" value="1"/>
</dbReference>
<evidence type="ECO:0000313" key="6">
    <source>
        <dbReference type="Proteomes" id="UP000001661"/>
    </source>
</evidence>
<dbReference type="GO" id="GO:0033765">
    <property type="term" value="F:steroid dehydrogenase activity, acting on the CH-CH group of donors"/>
    <property type="evidence" value="ECO:0007669"/>
    <property type="project" value="UniProtKB-ARBA"/>
</dbReference>
<dbReference type="InterPro" id="IPR027477">
    <property type="entry name" value="Succ_DH/fumarate_Rdtase_cat_sf"/>
</dbReference>
<keyword evidence="6" id="KW-1185">Reference proteome</keyword>
<dbReference type="PANTHER" id="PTHR11632:SF73">
    <property type="entry name" value="BLR3196 PROTEIN"/>
    <property type="match status" value="1"/>
</dbReference>
<sequence>MLLGNYVSKGDRSIKINGEHIKPIIAEAVERSGVNVLNRVNITNYIVVDGKVRGAFGFSVRENKFYLIQAKAVIVATGGASGIYRPNNPGQARHKMWYPPFNAGAGYAMGIRAGRGPCYLDITHLSDEEGQRLKSSFLNMSPDIILKWADEEIEPQEEPIEIYGTEPYIVGGHSQSGYWIDVDRKTTLDGLYAAGDVAGGAPKKYATGCMVEGEIAGLSALEYIEGVDFAELSQDLITKEFRRVWAPLENEGGFKPQDLEERLQKIMDEYAGGLSTDYRIYEEKLLQARQLLARFKQDLSDAKTENKH</sequence>
<dbReference type="GO" id="GO:0005886">
    <property type="term" value="C:plasma membrane"/>
    <property type="evidence" value="ECO:0007669"/>
    <property type="project" value="TreeGrafter"/>
</dbReference>
<dbReference type="SUPFAM" id="SSF56425">
    <property type="entry name" value="Succinate dehydrogenase/fumarate reductase flavoprotein, catalytic domain"/>
    <property type="match status" value="1"/>
</dbReference>
<dbReference type="GO" id="GO:0050660">
    <property type="term" value="F:flavin adenine dinucleotide binding"/>
    <property type="evidence" value="ECO:0007669"/>
    <property type="project" value="TreeGrafter"/>
</dbReference>
<accession>D9QSI7</accession>
<keyword evidence="3" id="KW-0175">Coiled coil</keyword>
<dbReference type="Proteomes" id="UP000001661">
    <property type="component" value="Chromosome"/>
</dbReference>
<evidence type="ECO:0000256" key="2">
    <source>
        <dbReference type="ARBA" id="ARBA00023002"/>
    </source>
</evidence>
<name>D9QSI7_ACEAZ</name>
<dbReference type="InterPro" id="IPR037099">
    <property type="entry name" value="Fum_R/Succ_DH_flav-like_C_sf"/>
</dbReference>
<feature type="coiled-coil region" evidence="3">
    <location>
        <begin position="278"/>
        <end position="305"/>
    </location>
</feature>